<dbReference type="GO" id="GO:0003824">
    <property type="term" value="F:catalytic activity"/>
    <property type="evidence" value="ECO:0007669"/>
    <property type="project" value="InterPro"/>
</dbReference>
<dbReference type="InterPro" id="IPR036928">
    <property type="entry name" value="AS_sf"/>
</dbReference>
<dbReference type="AlphaFoldDB" id="A0A7W3ZB65"/>
<dbReference type="SUPFAM" id="SSF75304">
    <property type="entry name" value="Amidase signature (AS) enzymes"/>
    <property type="match status" value="1"/>
</dbReference>
<dbReference type="Proteomes" id="UP000526734">
    <property type="component" value="Unassembled WGS sequence"/>
</dbReference>
<dbReference type="Pfam" id="PF01425">
    <property type="entry name" value="Amidase"/>
    <property type="match status" value="1"/>
</dbReference>
<proteinExistence type="inferred from homology"/>
<comment type="caution">
    <text evidence="3">The sequence shown here is derived from an EMBL/GenBank/DDBJ whole genome shotgun (WGS) entry which is preliminary data.</text>
</comment>
<evidence type="ECO:0000259" key="2">
    <source>
        <dbReference type="Pfam" id="PF01425"/>
    </source>
</evidence>
<feature type="domain" description="Amidase" evidence="2">
    <location>
        <begin position="13"/>
        <end position="274"/>
    </location>
</feature>
<comment type="similarity">
    <text evidence="1">Belongs to the amidase family.</text>
</comment>
<dbReference type="InterPro" id="IPR000120">
    <property type="entry name" value="Amidase"/>
</dbReference>
<dbReference type="InterPro" id="IPR023631">
    <property type="entry name" value="Amidase_dom"/>
</dbReference>
<evidence type="ECO:0000256" key="1">
    <source>
        <dbReference type="ARBA" id="ARBA00009199"/>
    </source>
</evidence>
<name>A0A7W3ZB65_9PSEU</name>
<organism evidence="3 4">
    <name type="scientific">Amycolatopsis dendrobii</name>
    <dbReference type="NCBI Taxonomy" id="2760662"/>
    <lineage>
        <taxon>Bacteria</taxon>
        <taxon>Bacillati</taxon>
        <taxon>Actinomycetota</taxon>
        <taxon>Actinomycetes</taxon>
        <taxon>Pseudonocardiales</taxon>
        <taxon>Pseudonocardiaceae</taxon>
        <taxon>Amycolatopsis</taxon>
    </lineage>
</organism>
<dbReference type="Gene3D" id="3.90.1300.10">
    <property type="entry name" value="Amidase signature (AS) domain"/>
    <property type="match status" value="1"/>
</dbReference>
<accession>A0A7W3ZB65</accession>
<reference evidence="3 4" key="1">
    <citation type="submission" date="2020-08" db="EMBL/GenBank/DDBJ databases">
        <title>Amycolatopsis sp. nov. DR6-1 isolated from Dendrobium heterocarpum.</title>
        <authorList>
            <person name="Tedsree N."/>
            <person name="Kuncharoen N."/>
            <person name="Likhitwitayawuid K."/>
            <person name="Tanasupawat S."/>
        </authorList>
    </citation>
    <scope>NUCLEOTIDE SEQUENCE [LARGE SCALE GENOMIC DNA]</scope>
    <source>
        <strain evidence="3 4">DR6-1</strain>
    </source>
</reference>
<sequence>MRGASAGHSVSASSAAGSVRIPAAFCGVVGFKPTHGRIPMHPPSVLGTLAHAGPMARSVADVAALTDLLAARDHRDPSWTPTIGEPADPVRIAFSPALGRVDVQPEIASLVADTVAALAEAGLPVEEADPDFPDPARAFDVLWSVGVAHIVRRYGGTEPLDPGLQRLIERGARHSTADYLDAQSELAALGVAMGEFHTRFDVLITPAVPIKPFAAGYDVPPGSGLTDWPQWTPFTYPFNMSRQPALSVPVGLTSRGLPAGVQIAGARHADSTVLAVGALIEKLRPALSYPQEDA</sequence>
<evidence type="ECO:0000313" key="4">
    <source>
        <dbReference type="Proteomes" id="UP000526734"/>
    </source>
</evidence>
<evidence type="ECO:0000313" key="3">
    <source>
        <dbReference type="EMBL" id="MBB1154438.1"/>
    </source>
</evidence>
<keyword evidence="4" id="KW-1185">Reference proteome</keyword>
<protein>
    <recommendedName>
        <fullName evidence="2">Amidase domain-containing protein</fullName>
    </recommendedName>
</protein>
<gene>
    <name evidence="3" type="ORF">H4281_14950</name>
</gene>
<dbReference type="PANTHER" id="PTHR11895:SF7">
    <property type="entry name" value="GLUTAMYL-TRNA(GLN) AMIDOTRANSFERASE SUBUNIT A, MITOCHONDRIAL"/>
    <property type="match status" value="1"/>
</dbReference>
<dbReference type="EMBL" id="JACGZW010000004">
    <property type="protein sequence ID" value="MBB1154438.1"/>
    <property type="molecule type" value="Genomic_DNA"/>
</dbReference>
<dbReference type="PANTHER" id="PTHR11895">
    <property type="entry name" value="TRANSAMIDASE"/>
    <property type="match status" value="1"/>
</dbReference>